<accession>A0A2P7PZM7</accession>
<evidence type="ECO:0000313" key="8">
    <source>
        <dbReference type="Proteomes" id="UP000241434"/>
    </source>
</evidence>
<comment type="caution">
    <text evidence="7">The sequence shown here is derived from an EMBL/GenBank/DDBJ whole genome shotgun (WGS) entry which is preliminary data.</text>
</comment>
<dbReference type="OrthoDB" id="2036332at2"/>
<dbReference type="Pfam" id="PF00149">
    <property type="entry name" value="Metallophos"/>
    <property type="match status" value="1"/>
</dbReference>
<comment type="similarity">
    <text evidence="4">Belongs to the cyclic nucleotide phosphodiesterase class-III family.</text>
</comment>
<evidence type="ECO:0000256" key="3">
    <source>
        <dbReference type="ARBA" id="ARBA00023004"/>
    </source>
</evidence>
<dbReference type="InterPro" id="IPR004843">
    <property type="entry name" value="Calcineurin-like_PHP"/>
</dbReference>
<evidence type="ECO:0000256" key="2">
    <source>
        <dbReference type="ARBA" id="ARBA00022801"/>
    </source>
</evidence>
<dbReference type="Gene3D" id="1.10.246.180">
    <property type="match status" value="1"/>
</dbReference>
<proteinExistence type="inferred from homology"/>
<gene>
    <name evidence="7" type="ORF">UF10_06675</name>
</gene>
<keyword evidence="2" id="KW-0378">Hydrolase</keyword>
<evidence type="ECO:0000313" key="7">
    <source>
        <dbReference type="EMBL" id="PSJ31168.1"/>
    </source>
</evidence>
<dbReference type="InterPro" id="IPR012365">
    <property type="entry name" value="Pesteras_lmo2642"/>
</dbReference>
<reference evidence="7" key="1">
    <citation type="thesis" date="2015" institute="Rutgers" country="The State University of New Jersey, 14 College Farm Rd., New Brunswick, NJ, USA">
        <title>Ammonia toxicity in bacteria and its implications for treatment of and resource recovery from highly nitrogenous organic wastes.</title>
        <authorList>
            <person name="Luther A.K."/>
        </authorList>
    </citation>
    <scope>NUCLEOTIDE SEQUENCE</scope>
    <source>
        <strain evidence="7">RT-10B</strain>
    </source>
</reference>
<evidence type="ECO:0000259" key="6">
    <source>
        <dbReference type="Pfam" id="PF17839"/>
    </source>
</evidence>
<dbReference type="GO" id="GO:0046872">
    <property type="term" value="F:metal ion binding"/>
    <property type="evidence" value="ECO:0007669"/>
    <property type="project" value="UniProtKB-KW"/>
</dbReference>
<dbReference type="SUPFAM" id="SSF56300">
    <property type="entry name" value="Metallo-dependent phosphatases"/>
    <property type="match status" value="1"/>
</dbReference>
<dbReference type="EMBL" id="JYGE01000006">
    <property type="protein sequence ID" value="PSJ31168.1"/>
    <property type="molecule type" value="Genomic_DNA"/>
</dbReference>
<protein>
    <submittedName>
        <fullName evidence="7">Serine/threonine protein phosphatase</fullName>
    </submittedName>
</protein>
<dbReference type="InterPro" id="IPR040869">
    <property type="entry name" value="CNP_C"/>
</dbReference>
<dbReference type="InterPro" id="IPR029052">
    <property type="entry name" value="Metallo-depent_PP-like"/>
</dbReference>
<dbReference type="PANTHER" id="PTHR42988">
    <property type="entry name" value="PHOSPHOHYDROLASE"/>
    <property type="match status" value="1"/>
</dbReference>
<dbReference type="Gene3D" id="3.60.21.10">
    <property type="match status" value="1"/>
</dbReference>
<dbReference type="AlphaFoldDB" id="A0A2P7PZM7"/>
<organism evidence="7 8">
    <name type="scientific">Peptostreptococcus russellii</name>
    <dbReference type="NCBI Taxonomy" id="215200"/>
    <lineage>
        <taxon>Bacteria</taxon>
        <taxon>Bacillati</taxon>
        <taxon>Bacillota</taxon>
        <taxon>Clostridia</taxon>
        <taxon>Peptostreptococcales</taxon>
        <taxon>Peptostreptococcaceae</taxon>
        <taxon>Peptostreptococcus</taxon>
    </lineage>
</organism>
<keyword evidence="8" id="KW-1185">Reference proteome</keyword>
<dbReference type="Pfam" id="PF17839">
    <property type="entry name" value="CNP_C_terminal"/>
    <property type="match status" value="1"/>
</dbReference>
<evidence type="ECO:0000256" key="4">
    <source>
        <dbReference type="ARBA" id="ARBA00025742"/>
    </source>
</evidence>
<keyword evidence="3" id="KW-0408">Iron</keyword>
<evidence type="ECO:0000256" key="1">
    <source>
        <dbReference type="ARBA" id="ARBA00022723"/>
    </source>
</evidence>
<feature type="domain" description="Cyclic nucleotide phosphodiesterase C-terminal" evidence="6">
    <location>
        <begin position="320"/>
        <end position="424"/>
    </location>
</feature>
<sequence>MIVIVASFIFLIEKRKKSRRLIEKTIPHIDFDQNSNELDLVHISDIHYLDPSLTDYGQAFVRNVEKGDAKTVRYIDQVLDSFILEMIKKKPDAIIVSGDISYNGEKASHQKIAKKFKILKDKGIDVLIIPGNHDIDNEKAKSFILDEEKRVDSVSKEEFKEIYSEFSYSDEDPKVIGRDKNSLSYMYMINNFQCILMIETSCGQNDLHISNQTYKWIEKMLNIASINNLSVISVTHQNILAHNKMFISGYKISNSSKLIKLFSDHNVRLNLSGHMHIQHISKNEGVLDAAIASVALYPHLYASIHADARGSIEYESQSIDVEYWAKKYGWKDDKLLNFNEISKEFFIDCTKDQIEPVLNKINISLEEKREMMNFVIDTNLFYFSGRMKEREDLNIENINYKRWKKYGEETFLISYLDSIYMDFDSSHNKFEIKM</sequence>
<name>A0A2P7PZM7_9FIRM</name>
<dbReference type="Proteomes" id="UP000241434">
    <property type="component" value="Unassembled WGS sequence"/>
</dbReference>
<dbReference type="PANTHER" id="PTHR42988:SF2">
    <property type="entry name" value="CYCLIC NUCLEOTIDE PHOSPHODIESTERASE CBUA0032-RELATED"/>
    <property type="match status" value="1"/>
</dbReference>
<evidence type="ECO:0000259" key="5">
    <source>
        <dbReference type="Pfam" id="PF00149"/>
    </source>
</evidence>
<dbReference type="PIRSF" id="PIRSF034890">
    <property type="entry name" value="Pesteras_lmo2642"/>
    <property type="match status" value="1"/>
</dbReference>
<feature type="domain" description="Calcineurin-like phosphoesterase" evidence="5">
    <location>
        <begin position="40"/>
        <end position="277"/>
    </location>
</feature>
<keyword evidence="1" id="KW-0479">Metal-binding</keyword>
<dbReference type="GO" id="GO:0016787">
    <property type="term" value="F:hydrolase activity"/>
    <property type="evidence" value="ECO:0007669"/>
    <property type="project" value="UniProtKB-KW"/>
</dbReference>
<dbReference type="InterPro" id="IPR050884">
    <property type="entry name" value="CNP_phosphodiesterase-III"/>
</dbReference>